<dbReference type="Gene3D" id="2.60.40.1760">
    <property type="entry name" value="glycosyl hydrolase (family 31)"/>
    <property type="match status" value="1"/>
</dbReference>
<dbReference type="CDD" id="cd06593">
    <property type="entry name" value="GH31_xylosidase_YicI"/>
    <property type="match status" value="1"/>
</dbReference>
<evidence type="ECO:0000256" key="5">
    <source>
        <dbReference type="ARBA" id="ARBA00066962"/>
    </source>
</evidence>
<accession>A0A4U8Q511</accession>
<keyword evidence="11" id="KW-1185">Reference proteome</keyword>
<evidence type="ECO:0000256" key="4">
    <source>
        <dbReference type="ARBA" id="ARBA00052064"/>
    </source>
</evidence>
<dbReference type="CDD" id="cd14752">
    <property type="entry name" value="GH31_N"/>
    <property type="match status" value="1"/>
</dbReference>
<protein>
    <recommendedName>
        <fullName evidence="5">alpha-D-xyloside xylohydrolase</fullName>
        <ecNumber evidence="5">3.2.1.177</ecNumber>
    </recommendedName>
</protein>
<dbReference type="Gene3D" id="3.20.20.80">
    <property type="entry name" value="Glycosidases"/>
    <property type="match status" value="1"/>
</dbReference>
<dbReference type="SUPFAM" id="SSF74650">
    <property type="entry name" value="Galactose mutarotase-like"/>
    <property type="match status" value="1"/>
</dbReference>
<gene>
    <name evidence="10" type="primary">yicI_7</name>
    <name evidence="10" type="ORF">DSM106044_03223</name>
</gene>
<dbReference type="InterPro" id="IPR048395">
    <property type="entry name" value="Glyco_hydro_31_C"/>
</dbReference>
<comment type="similarity">
    <text evidence="1 6">Belongs to the glycosyl hydrolase 31 family.</text>
</comment>
<dbReference type="NCBIfam" id="NF007940">
    <property type="entry name" value="PRK10658.1"/>
    <property type="match status" value="1"/>
</dbReference>
<comment type="caution">
    <text evidence="10">The sequence shown here is derived from an EMBL/GenBank/DDBJ whole genome shotgun (WGS) entry which is preliminary data.</text>
</comment>
<evidence type="ECO:0000256" key="1">
    <source>
        <dbReference type="ARBA" id="ARBA00007806"/>
    </source>
</evidence>
<feature type="domain" description="Glycoside hydrolase family 31 N-terminal" evidence="8">
    <location>
        <begin position="57"/>
        <end position="235"/>
    </location>
</feature>
<dbReference type="InterPro" id="IPR013780">
    <property type="entry name" value="Glyco_hydro_b"/>
</dbReference>
<dbReference type="GO" id="GO:0061634">
    <property type="term" value="F:alpha-D-xyloside xylohydrolase"/>
    <property type="evidence" value="ECO:0007669"/>
    <property type="project" value="UniProtKB-EC"/>
</dbReference>
<dbReference type="SUPFAM" id="SSF51011">
    <property type="entry name" value="Glycosyl hydrolase domain"/>
    <property type="match status" value="1"/>
</dbReference>
<dbReference type="InterPro" id="IPR050985">
    <property type="entry name" value="Alpha-glycosidase_related"/>
</dbReference>
<dbReference type="GO" id="GO:0030246">
    <property type="term" value="F:carbohydrate binding"/>
    <property type="evidence" value="ECO:0007669"/>
    <property type="project" value="InterPro"/>
</dbReference>
<evidence type="ECO:0000313" key="11">
    <source>
        <dbReference type="Proteomes" id="UP000306509"/>
    </source>
</evidence>
<reference evidence="10 11" key="1">
    <citation type="journal article" date="2019" name="Anaerobe">
        <title>Detection of Robinsoniella peoriensis in multiple bone samples of a trauma patient.</title>
        <authorList>
            <person name="Schrottner P."/>
            <person name="Hartwich K."/>
            <person name="Bunk B."/>
            <person name="Schober I."/>
            <person name="Helbig S."/>
            <person name="Rudolph W.W."/>
            <person name="Gunzer F."/>
        </authorList>
    </citation>
    <scope>NUCLEOTIDE SEQUENCE [LARGE SCALE GENOMIC DNA]</scope>
    <source>
        <strain evidence="10 11">DSM 106044</strain>
    </source>
</reference>
<dbReference type="Pfam" id="PF13802">
    <property type="entry name" value="Gal_mutarotas_2"/>
    <property type="match status" value="1"/>
</dbReference>
<evidence type="ECO:0000259" key="7">
    <source>
        <dbReference type="Pfam" id="PF01055"/>
    </source>
</evidence>
<evidence type="ECO:0000256" key="3">
    <source>
        <dbReference type="ARBA" id="ARBA00023295"/>
    </source>
</evidence>
<evidence type="ECO:0000259" key="9">
    <source>
        <dbReference type="Pfam" id="PF21365"/>
    </source>
</evidence>
<dbReference type="RefSeq" id="WP_138002950.1">
    <property type="nucleotide sequence ID" value="NZ_JBHTNY010000059.1"/>
</dbReference>
<dbReference type="Pfam" id="PF01055">
    <property type="entry name" value="Glyco_hydro_31_2nd"/>
    <property type="match status" value="1"/>
</dbReference>
<dbReference type="PANTHER" id="PTHR43053">
    <property type="entry name" value="GLYCOSIDASE FAMILY 31"/>
    <property type="match status" value="1"/>
</dbReference>
<evidence type="ECO:0000313" key="10">
    <source>
        <dbReference type="EMBL" id="TLC99921.1"/>
    </source>
</evidence>
<keyword evidence="3 6" id="KW-0326">Glycosidase</keyword>
<dbReference type="SUPFAM" id="SSF117125">
    <property type="entry name" value="Putative glucosidase YicI, C-terminal domain"/>
    <property type="match status" value="1"/>
</dbReference>
<sequence length="789" mass="90763">MRFTDGIWEEAKGIRQHKVHSLWEYKISDEGIEVFVPCAEIRDLNDTTYGPAMTVWFTSPRRDVIKIRVNHYDGKIEKGPEFKLFQEQTDLQFADTEETISMTSGKTTVIIEKKGEFAFSFYYEGKKMVSSKDRSLAYVTDLDYEADQWCDFNHCPPRPHYMKETYMREQLSLGVGEYIYGLGERFTSLVKNGQTIEIWNKDGGTFGDQSYKNIPFYLSNYGYGVLVNHPEHITFEVGTENVRKVQFSVEGETLEYMVIGGGTPKQVLGNYTALTGRSPVPPAWSFGLWLSTSWTPSYEPEVVHGFVDEMKKRNIPLGVFHYDAGWMKPFELCNFKWDSKFKDVKGMLAKIKENGVKICVWINPYIGQRSELYREGKEYGYLLRRKDGSIWQSDLWMPGQTIVDFTNPDACRWFAGKLEELLDTGVDCLKTDFAERIPTEVQWFDGSDPKKMHNYYTFLYNRTVYEMLKRKKGERDACVFARSATVGTQQFPVNWGGDNLATYESMAESLRGGLSFCQSGFGFWAHDISGFDSTATPDLYKRWSAFGLLSTHSRLHGHDSYRVPWMFDEEACDVLGFFTRLKCSLMPYLFSQAVQVHEQGIPMMRAMMLEFPEDPNCAYLDRQYMLGDSLLAAPVFREDGIANYYVPEGNWTNWITKEKLVGGRWYTQKFDYFSLPLLVKPNTLLAVGDRDDCAEYDYCRNVTFHLIEPEEGKSIKAVVYKKEMNDKLELQAEKNGDILTVTATHDSGWKLCLENPCSNTGGRGSLKEEGNQTYLIPEAGCKEYKIKVL</sequence>
<dbReference type="AlphaFoldDB" id="A0A4U8Q511"/>
<dbReference type="PANTHER" id="PTHR43053:SF4">
    <property type="entry name" value="MYOGENESIS-REGULATING GLYCOSIDASE"/>
    <property type="match status" value="1"/>
</dbReference>
<dbReference type="EMBL" id="QGQD01000061">
    <property type="protein sequence ID" value="TLC99921.1"/>
    <property type="molecule type" value="Genomic_DNA"/>
</dbReference>
<dbReference type="STRING" id="180332.GCA_000797495_00941"/>
<dbReference type="InterPro" id="IPR000322">
    <property type="entry name" value="Glyco_hydro_31_TIM"/>
</dbReference>
<name>A0A4U8Q511_9FIRM</name>
<dbReference type="InterPro" id="IPR017853">
    <property type="entry name" value="GH"/>
</dbReference>
<feature type="domain" description="Glycosyl hydrolase family 31 C-terminal" evidence="9">
    <location>
        <begin position="600"/>
        <end position="684"/>
    </location>
</feature>
<evidence type="ECO:0000256" key="2">
    <source>
        <dbReference type="ARBA" id="ARBA00022801"/>
    </source>
</evidence>
<dbReference type="FunFam" id="3.20.20.80:FF:000053">
    <property type="entry name" value="Alpha-xylosidase YicI"/>
    <property type="match status" value="1"/>
</dbReference>
<dbReference type="SUPFAM" id="SSF51445">
    <property type="entry name" value="(Trans)glycosidases"/>
    <property type="match status" value="1"/>
</dbReference>
<evidence type="ECO:0000256" key="6">
    <source>
        <dbReference type="RuleBase" id="RU361185"/>
    </source>
</evidence>
<dbReference type="InterPro" id="IPR011013">
    <property type="entry name" value="Gal_mutarotase_sf_dom"/>
</dbReference>
<feature type="domain" description="Glycoside hydrolase family 31 TIM barrel" evidence="7">
    <location>
        <begin position="279"/>
        <end position="591"/>
    </location>
</feature>
<evidence type="ECO:0000259" key="8">
    <source>
        <dbReference type="Pfam" id="PF13802"/>
    </source>
</evidence>
<dbReference type="EC" id="3.2.1.177" evidence="5"/>
<dbReference type="GO" id="GO:0005975">
    <property type="term" value="P:carbohydrate metabolic process"/>
    <property type="evidence" value="ECO:0007669"/>
    <property type="project" value="InterPro"/>
</dbReference>
<dbReference type="Gene3D" id="2.60.40.1180">
    <property type="entry name" value="Golgi alpha-mannosidase II"/>
    <property type="match status" value="2"/>
</dbReference>
<dbReference type="Pfam" id="PF21365">
    <property type="entry name" value="Glyco_hydro_31_3rd"/>
    <property type="match status" value="1"/>
</dbReference>
<dbReference type="InterPro" id="IPR025887">
    <property type="entry name" value="Glyco_hydro_31_N_dom"/>
</dbReference>
<comment type="catalytic activity">
    <reaction evidence="4">
        <text>Hydrolysis of terminal, non-reducing alpha-D-xylose residues with release of alpha-D-xylose.</text>
        <dbReference type="EC" id="3.2.1.177"/>
    </reaction>
</comment>
<proteinExistence type="inferred from homology"/>
<keyword evidence="2 6" id="KW-0378">Hydrolase</keyword>
<organism evidence="10 11">
    <name type="scientific">Robinsoniella peoriensis</name>
    <dbReference type="NCBI Taxonomy" id="180332"/>
    <lineage>
        <taxon>Bacteria</taxon>
        <taxon>Bacillati</taxon>
        <taxon>Bacillota</taxon>
        <taxon>Clostridia</taxon>
        <taxon>Lachnospirales</taxon>
        <taxon>Lachnospiraceae</taxon>
        <taxon>Robinsoniella</taxon>
    </lineage>
</organism>
<dbReference type="Proteomes" id="UP000306509">
    <property type="component" value="Unassembled WGS sequence"/>
</dbReference>